<proteinExistence type="predicted"/>
<protein>
    <recommendedName>
        <fullName evidence="7">NHL repeat containing protein</fullName>
    </recommendedName>
</protein>
<dbReference type="PROSITE" id="PS51125">
    <property type="entry name" value="NHL"/>
    <property type="match status" value="2"/>
</dbReference>
<dbReference type="EMBL" id="CAJOBR010001867">
    <property type="protein sequence ID" value="CAF4641267.1"/>
    <property type="molecule type" value="Genomic_DNA"/>
</dbReference>
<sequence>MMWFNDTNNDGKISKNPHRRKCAFSIACVIIGLLICGIALGVGLGLHLGSTSNNDATTISSTSQANASTTVGQNTATTMVANITSLSTSSTNTILINSSTLVPTISMTTNVSLISTSSTASIATPTTSITRTSSTTTITPPHRQPRLLRSHPPLRQPRLLRSHPPLRQPRLLQHRRPNWTWNGTGIIVAGTGTSGSALNALNQPWNIFIDSLTDILYVADSLNHRIIKYLPNATSGIVVAGTGSSSSLSNGLNTPKDVFVDSSGNIFVADSVNHRIQFFPNGSLTASTISTTWNVGTLNGVFFYNKTIYASDFDNSAVWANGTAVAGNQGAGSNLNQLNQPQGFTIDTQYNKSTMYIANSNQHTIVQWLPGASAGTIVAGTNGVRNDLNTTFDFPLAIKLDSYANLFIADNNNHRIQLYCRYPNVSSTGRTIAGTSGISGSTQTLLKYPAGLALDSLLNLYVSDTSNNRVLKFMRIT</sequence>
<feature type="region of interest" description="Disordered" evidence="3">
    <location>
        <begin position="126"/>
        <end position="150"/>
    </location>
</feature>
<feature type="compositionally biased region" description="Low complexity" evidence="3">
    <location>
        <begin position="126"/>
        <end position="141"/>
    </location>
</feature>
<dbReference type="Pfam" id="PF01436">
    <property type="entry name" value="NHL"/>
    <property type="match status" value="2"/>
</dbReference>
<dbReference type="GO" id="GO:0061630">
    <property type="term" value="F:ubiquitin protein ligase activity"/>
    <property type="evidence" value="ECO:0007669"/>
    <property type="project" value="TreeGrafter"/>
</dbReference>
<dbReference type="SUPFAM" id="SSF101898">
    <property type="entry name" value="NHL repeat"/>
    <property type="match status" value="1"/>
</dbReference>
<evidence type="ECO:0000256" key="3">
    <source>
        <dbReference type="SAM" id="MobiDB-lite"/>
    </source>
</evidence>
<dbReference type="GO" id="GO:0000209">
    <property type="term" value="P:protein polyubiquitination"/>
    <property type="evidence" value="ECO:0007669"/>
    <property type="project" value="TreeGrafter"/>
</dbReference>
<dbReference type="Gene3D" id="2.40.10.500">
    <property type="match status" value="1"/>
</dbReference>
<dbReference type="CDD" id="cd05819">
    <property type="entry name" value="NHL"/>
    <property type="match status" value="1"/>
</dbReference>
<keyword evidence="1" id="KW-0677">Repeat</keyword>
<evidence type="ECO:0000256" key="4">
    <source>
        <dbReference type="SAM" id="Phobius"/>
    </source>
</evidence>
<dbReference type="PANTHER" id="PTHR24104">
    <property type="entry name" value="E3 UBIQUITIN-PROTEIN LIGASE NHLRC1-RELATED"/>
    <property type="match status" value="1"/>
</dbReference>
<dbReference type="AlphaFoldDB" id="A0A821EQX7"/>
<dbReference type="Proteomes" id="UP000663848">
    <property type="component" value="Unassembled WGS sequence"/>
</dbReference>
<dbReference type="GO" id="GO:0043161">
    <property type="term" value="P:proteasome-mediated ubiquitin-dependent protein catabolic process"/>
    <property type="evidence" value="ECO:0007669"/>
    <property type="project" value="TreeGrafter"/>
</dbReference>
<feature type="transmembrane region" description="Helical" evidence="4">
    <location>
        <begin position="22"/>
        <end position="46"/>
    </location>
</feature>
<dbReference type="GO" id="GO:0008270">
    <property type="term" value="F:zinc ion binding"/>
    <property type="evidence" value="ECO:0007669"/>
    <property type="project" value="UniProtKB-KW"/>
</dbReference>
<evidence type="ECO:0000256" key="1">
    <source>
        <dbReference type="ARBA" id="ARBA00022737"/>
    </source>
</evidence>
<reference evidence="5" key="1">
    <citation type="submission" date="2021-02" db="EMBL/GenBank/DDBJ databases">
        <authorList>
            <person name="Nowell W R."/>
        </authorList>
    </citation>
    <scope>NUCLEOTIDE SEQUENCE</scope>
</reference>
<dbReference type="InterPro" id="IPR011042">
    <property type="entry name" value="6-blade_b-propeller_TolB-like"/>
</dbReference>
<dbReference type="InterPro" id="IPR050952">
    <property type="entry name" value="TRIM-NHL_E3_ligases"/>
</dbReference>
<evidence type="ECO:0008006" key="7">
    <source>
        <dbReference type="Google" id="ProtNLM"/>
    </source>
</evidence>
<dbReference type="InterPro" id="IPR001258">
    <property type="entry name" value="NHL_repeat"/>
</dbReference>
<dbReference type="Gene3D" id="2.120.10.30">
    <property type="entry name" value="TolB, C-terminal domain"/>
    <property type="match status" value="1"/>
</dbReference>
<accession>A0A821EQX7</accession>
<organism evidence="5 6">
    <name type="scientific">Rotaria socialis</name>
    <dbReference type="NCBI Taxonomy" id="392032"/>
    <lineage>
        <taxon>Eukaryota</taxon>
        <taxon>Metazoa</taxon>
        <taxon>Spiralia</taxon>
        <taxon>Gnathifera</taxon>
        <taxon>Rotifera</taxon>
        <taxon>Eurotatoria</taxon>
        <taxon>Bdelloidea</taxon>
        <taxon>Philodinida</taxon>
        <taxon>Philodinidae</taxon>
        <taxon>Rotaria</taxon>
    </lineage>
</organism>
<evidence type="ECO:0000313" key="6">
    <source>
        <dbReference type="Proteomes" id="UP000663848"/>
    </source>
</evidence>
<comment type="caution">
    <text evidence="5">The sequence shown here is derived from an EMBL/GenBank/DDBJ whole genome shotgun (WGS) entry which is preliminary data.</text>
</comment>
<feature type="repeat" description="NHL" evidence="2">
    <location>
        <begin position="433"/>
        <end position="476"/>
    </location>
</feature>
<name>A0A821EQX7_9BILA</name>
<evidence type="ECO:0000256" key="2">
    <source>
        <dbReference type="PROSITE-ProRule" id="PRU00504"/>
    </source>
</evidence>
<keyword evidence="4" id="KW-0812">Transmembrane</keyword>
<dbReference type="PANTHER" id="PTHR24104:SF25">
    <property type="entry name" value="PROTEIN LIN-41"/>
    <property type="match status" value="1"/>
</dbReference>
<keyword evidence="4" id="KW-1133">Transmembrane helix</keyword>
<evidence type="ECO:0000313" key="5">
    <source>
        <dbReference type="EMBL" id="CAF4641267.1"/>
    </source>
</evidence>
<feature type="repeat" description="NHL" evidence="2">
    <location>
        <begin position="241"/>
        <end position="282"/>
    </location>
</feature>
<keyword evidence="4" id="KW-0472">Membrane</keyword>
<gene>
    <name evidence="5" type="ORF">QYT958_LOCUS14148</name>
</gene>